<name>A0A2H3J9X3_WOLCO</name>
<comment type="pathway">
    <text evidence="3">Secondary metabolite biosynthesis.</text>
</comment>
<evidence type="ECO:0000256" key="10">
    <source>
        <dbReference type="ARBA" id="ARBA00023004"/>
    </source>
</evidence>
<evidence type="ECO:0000256" key="9">
    <source>
        <dbReference type="ARBA" id="ARBA00023002"/>
    </source>
</evidence>
<dbReference type="PRINTS" id="PR00385">
    <property type="entry name" value="P450"/>
</dbReference>
<comment type="subcellular location">
    <subcellularLocation>
        <location evidence="2">Membrane</location>
    </subcellularLocation>
</comment>
<evidence type="ECO:0000256" key="3">
    <source>
        <dbReference type="ARBA" id="ARBA00005179"/>
    </source>
</evidence>
<dbReference type="InterPro" id="IPR001128">
    <property type="entry name" value="Cyt_P450"/>
</dbReference>
<organism evidence="14 15">
    <name type="scientific">Wolfiporia cocos (strain MD-104)</name>
    <name type="common">Brown rot fungus</name>
    <dbReference type="NCBI Taxonomy" id="742152"/>
    <lineage>
        <taxon>Eukaryota</taxon>
        <taxon>Fungi</taxon>
        <taxon>Dikarya</taxon>
        <taxon>Basidiomycota</taxon>
        <taxon>Agaricomycotina</taxon>
        <taxon>Agaricomycetes</taxon>
        <taxon>Polyporales</taxon>
        <taxon>Phaeolaceae</taxon>
        <taxon>Wolfiporia</taxon>
    </lineage>
</organism>
<dbReference type="InterPro" id="IPR002401">
    <property type="entry name" value="Cyt_P450_E_grp-I"/>
</dbReference>
<evidence type="ECO:0000256" key="5">
    <source>
        <dbReference type="ARBA" id="ARBA00022617"/>
    </source>
</evidence>
<sequence length="566" mass="64241">MALVDILFVVAIVAVTYAIHYWNNRQQTRASLPPGPAGVPLFGNLFQVNALRPYPQFREWALKYGEIFYMRLGPQSVIVLNSAEAADELLVNRSANYSSRASPHVAHDIVSDGQRLVFLPYDREWKTVRRILQGALGPNPSRNLRSVQELESRIFLFDLCAHANQSVTEAHVQGPNGEIPERHWFALIRRFTTSVVLNVTYGRRVHRLYGNPHLHKIYDVLDNFVRVAQPGNYLADAFPILRLLPDFLAPWRTEARKMHEWEMELWGSFLEEGKAASREGVVRQGLINTYLRARADAGWADAPGNGLTDDGWMRDKFLTYTGASVLEAGSDTTAITIQSFVLFMLSNPHVLRRARAEIDAVIGNDRMPEFEDEERLPYMVACIKETLRRRPPITMGVPHKVEQDDVYHGYHIPKGSTIIGNVWAIHMDPRTFPNPTAFDPDRYYTEGKQHISGGSSNSSARDHYAFGWGRRFCQGIHIAEASLFIALSRMVWGIDFSAPIDKDTGRPFVLDMADEERSWNDGFVNGPKIFPVRFKARSEKHAEVIQRLFVDAQAEWQAIGLAGDER</sequence>
<evidence type="ECO:0000313" key="14">
    <source>
        <dbReference type="EMBL" id="PCH35539.1"/>
    </source>
</evidence>
<dbReference type="EMBL" id="KB467854">
    <property type="protein sequence ID" value="PCH35539.1"/>
    <property type="molecule type" value="Genomic_DNA"/>
</dbReference>
<dbReference type="GO" id="GO:0005506">
    <property type="term" value="F:iron ion binding"/>
    <property type="evidence" value="ECO:0007669"/>
    <property type="project" value="InterPro"/>
</dbReference>
<dbReference type="SUPFAM" id="SSF48264">
    <property type="entry name" value="Cytochrome P450"/>
    <property type="match status" value="1"/>
</dbReference>
<evidence type="ECO:0000256" key="7">
    <source>
        <dbReference type="ARBA" id="ARBA00022723"/>
    </source>
</evidence>
<dbReference type="STRING" id="742152.A0A2H3J9X3"/>
<comment type="cofactor">
    <cofactor evidence="1 13">
        <name>heme</name>
        <dbReference type="ChEBI" id="CHEBI:30413"/>
    </cofactor>
</comment>
<keyword evidence="9" id="KW-0560">Oxidoreductase</keyword>
<keyword evidence="12" id="KW-0472">Membrane</keyword>
<dbReference type="Pfam" id="PF00067">
    <property type="entry name" value="p450"/>
    <property type="match status" value="1"/>
</dbReference>
<dbReference type="GO" id="GO:0016705">
    <property type="term" value="F:oxidoreductase activity, acting on paired donors, with incorporation or reduction of molecular oxygen"/>
    <property type="evidence" value="ECO:0007669"/>
    <property type="project" value="InterPro"/>
</dbReference>
<evidence type="ECO:0000256" key="1">
    <source>
        <dbReference type="ARBA" id="ARBA00001971"/>
    </source>
</evidence>
<feature type="binding site" description="axial binding residue" evidence="13">
    <location>
        <position position="473"/>
    </location>
    <ligand>
        <name>heme</name>
        <dbReference type="ChEBI" id="CHEBI:30413"/>
    </ligand>
    <ligandPart>
        <name>Fe</name>
        <dbReference type="ChEBI" id="CHEBI:18248"/>
    </ligandPart>
</feature>
<dbReference type="PRINTS" id="PR00463">
    <property type="entry name" value="EP450I"/>
</dbReference>
<dbReference type="OrthoDB" id="1470350at2759"/>
<dbReference type="PANTHER" id="PTHR46300:SF2">
    <property type="entry name" value="CYTOCHROME P450 MONOOXYGENASE ALNH-RELATED"/>
    <property type="match status" value="1"/>
</dbReference>
<dbReference type="GO" id="GO:0020037">
    <property type="term" value="F:heme binding"/>
    <property type="evidence" value="ECO:0007669"/>
    <property type="project" value="InterPro"/>
</dbReference>
<dbReference type="AlphaFoldDB" id="A0A2H3J9X3"/>
<evidence type="ECO:0000256" key="2">
    <source>
        <dbReference type="ARBA" id="ARBA00004370"/>
    </source>
</evidence>
<keyword evidence="5 13" id="KW-0349">Heme</keyword>
<evidence type="ECO:0000256" key="11">
    <source>
        <dbReference type="ARBA" id="ARBA00023033"/>
    </source>
</evidence>
<accession>A0A2H3J9X3</accession>
<comment type="similarity">
    <text evidence="4">Belongs to the cytochrome P450 family.</text>
</comment>
<dbReference type="InterPro" id="IPR036396">
    <property type="entry name" value="Cyt_P450_sf"/>
</dbReference>
<dbReference type="PANTHER" id="PTHR46300">
    <property type="entry name" value="P450, PUTATIVE (EUROFUNG)-RELATED-RELATED"/>
    <property type="match status" value="1"/>
</dbReference>
<reference evidence="14 15" key="1">
    <citation type="journal article" date="2012" name="Science">
        <title>The Paleozoic origin of enzymatic lignin decomposition reconstructed from 31 fungal genomes.</title>
        <authorList>
            <person name="Floudas D."/>
            <person name="Binder M."/>
            <person name="Riley R."/>
            <person name="Barry K."/>
            <person name="Blanchette R.A."/>
            <person name="Henrissat B."/>
            <person name="Martinez A.T."/>
            <person name="Otillar R."/>
            <person name="Spatafora J.W."/>
            <person name="Yadav J.S."/>
            <person name="Aerts A."/>
            <person name="Benoit I."/>
            <person name="Boyd A."/>
            <person name="Carlson A."/>
            <person name="Copeland A."/>
            <person name="Coutinho P.M."/>
            <person name="de Vries R.P."/>
            <person name="Ferreira P."/>
            <person name="Findley K."/>
            <person name="Foster B."/>
            <person name="Gaskell J."/>
            <person name="Glotzer D."/>
            <person name="Gorecki P."/>
            <person name="Heitman J."/>
            <person name="Hesse C."/>
            <person name="Hori C."/>
            <person name="Igarashi K."/>
            <person name="Jurgens J.A."/>
            <person name="Kallen N."/>
            <person name="Kersten P."/>
            <person name="Kohler A."/>
            <person name="Kuees U."/>
            <person name="Kumar T.K.A."/>
            <person name="Kuo A."/>
            <person name="LaButti K."/>
            <person name="Larrondo L.F."/>
            <person name="Lindquist E."/>
            <person name="Ling A."/>
            <person name="Lombard V."/>
            <person name="Lucas S."/>
            <person name="Lundell T."/>
            <person name="Martin R."/>
            <person name="McLaughlin D.J."/>
            <person name="Morgenstern I."/>
            <person name="Morin E."/>
            <person name="Murat C."/>
            <person name="Nagy L.G."/>
            <person name="Nolan M."/>
            <person name="Ohm R.A."/>
            <person name="Patyshakuliyeva A."/>
            <person name="Rokas A."/>
            <person name="Ruiz-Duenas F.J."/>
            <person name="Sabat G."/>
            <person name="Salamov A."/>
            <person name="Samejima M."/>
            <person name="Schmutz J."/>
            <person name="Slot J.C."/>
            <person name="St John F."/>
            <person name="Stenlid J."/>
            <person name="Sun H."/>
            <person name="Sun S."/>
            <person name="Syed K."/>
            <person name="Tsang A."/>
            <person name="Wiebenga A."/>
            <person name="Young D."/>
            <person name="Pisabarro A."/>
            <person name="Eastwood D.C."/>
            <person name="Martin F."/>
            <person name="Cullen D."/>
            <person name="Grigoriev I.V."/>
            <person name="Hibbett D.S."/>
        </authorList>
    </citation>
    <scope>NUCLEOTIDE SEQUENCE [LARGE SCALE GENOMIC DNA]</scope>
    <source>
        <strain evidence="14 15">MD-104</strain>
    </source>
</reference>
<evidence type="ECO:0000256" key="4">
    <source>
        <dbReference type="ARBA" id="ARBA00010617"/>
    </source>
</evidence>
<keyword evidence="8" id="KW-1133">Transmembrane helix</keyword>
<evidence type="ECO:0000256" key="12">
    <source>
        <dbReference type="ARBA" id="ARBA00023136"/>
    </source>
</evidence>
<dbReference type="GO" id="GO:0016020">
    <property type="term" value="C:membrane"/>
    <property type="evidence" value="ECO:0007669"/>
    <property type="project" value="UniProtKB-SubCell"/>
</dbReference>
<dbReference type="CDD" id="cd11065">
    <property type="entry name" value="CYP64-like"/>
    <property type="match status" value="1"/>
</dbReference>
<keyword evidence="10 13" id="KW-0408">Iron</keyword>
<protein>
    <submittedName>
        <fullName evidence="14">Cytochrome P450</fullName>
    </submittedName>
</protein>
<evidence type="ECO:0000256" key="6">
    <source>
        <dbReference type="ARBA" id="ARBA00022692"/>
    </source>
</evidence>
<keyword evidence="11" id="KW-0503">Monooxygenase</keyword>
<keyword evidence="7 13" id="KW-0479">Metal-binding</keyword>
<gene>
    <name evidence="14" type="ORF">WOLCODRAFT_166317</name>
</gene>
<keyword evidence="15" id="KW-1185">Reference proteome</keyword>
<evidence type="ECO:0000256" key="8">
    <source>
        <dbReference type="ARBA" id="ARBA00022989"/>
    </source>
</evidence>
<dbReference type="InterPro" id="IPR050364">
    <property type="entry name" value="Cytochrome_P450_fung"/>
</dbReference>
<keyword evidence="6" id="KW-0812">Transmembrane</keyword>
<dbReference type="Proteomes" id="UP000218811">
    <property type="component" value="Unassembled WGS sequence"/>
</dbReference>
<proteinExistence type="inferred from homology"/>
<dbReference type="Gene3D" id="1.10.630.10">
    <property type="entry name" value="Cytochrome P450"/>
    <property type="match status" value="1"/>
</dbReference>
<evidence type="ECO:0000256" key="13">
    <source>
        <dbReference type="PIRSR" id="PIRSR602401-1"/>
    </source>
</evidence>
<dbReference type="GO" id="GO:0004497">
    <property type="term" value="F:monooxygenase activity"/>
    <property type="evidence" value="ECO:0007669"/>
    <property type="project" value="UniProtKB-KW"/>
</dbReference>
<evidence type="ECO:0000313" key="15">
    <source>
        <dbReference type="Proteomes" id="UP000218811"/>
    </source>
</evidence>